<dbReference type="InterPro" id="IPR023213">
    <property type="entry name" value="CAT-like_dom_sf"/>
</dbReference>
<evidence type="ECO:0000313" key="3">
    <source>
        <dbReference type="EMBL" id="KAF8723774.1"/>
    </source>
</evidence>
<dbReference type="PANTHER" id="PTHR31896">
    <property type="entry name" value="FAMILY REGULATORY PROTEIN, PUTATIVE (AFU_ORTHOLOGUE AFUA_3G14730)-RELATED"/>
    <property type="match status" value="1"/>
</dbReference>
<accession>A0A835EZQ4</accession>
<proteinExistence type="predicted"/>
<dbReference type="InterPro" id="IPR051283">
    <property type="entry name" value="Sec_Metabolite_Acyltrans"/>
</dbReference>
<sequence length="464" mass="49348">MKASTGEVQVVSRRVVRPEPATSPDGAVPPEPETMHLTPWDLRMLTVDYIHKGLLLPKPQTGAESPSLVDGLASSFARALSRFYPLAGRLTVVTEAAAGEPDPGIVVSLRCSGDGAEFVHAVAPEVTASDIAAADHYIPPVVWSLFPLNGVLGADVSRPVLGAQVTELADGVFLAVSLNHAVGDGTTFWHFINTWSEMSRRSSCSDAGVELSTPPPVLDRWFLDGCPVPIRLPFAIVRRPVYPPVRECFFHFSPESVMNLKAKANAEMAGGKVAATISSLQALLAHTWRAVCRARELTPERETPYILYVGCRGRVRGISQGYMGNTVTDAVAKSTAGEVVGKGLGWAAWLMNRAVAALDEASVREDLASWLRSPRFLYEDGATAAATATIATGSSPRFDVFGNDFGWGWPVAVRSGAGNKMDGKVTVYEGRGGGMALEVCLSPGALARLVADEEFMEAVSAATA</sequence>
<dbReference type="Gene3D" id="3.30.559.10">
    <property type="entry name" value="Chloramphenicol acetyltransferase-like domain"/>
    <property type="match status" value="2"/>
</dbReference>
<name>A0A835EZQ4_9POAL</name>
<dbReference type="Proteomes" id="UP000636709">
    <property type="component" value="Unassembled WGS sequence"/>
</dbReference>
<reference evidence="3" key="1">
    <citation type="submission" date="2020-07" db="EMBL/GenBank/DDBJ databases">
        <title>Genome sequence and genetic diversity analysis of an under-domesticated orphan crop, white fonio (Digitaria exilis).</title>
        <authorList>
            <person name="Bennetzen J.L."/>
            <person name="Chen S."/>
            <person name="Ma X."/>
            <person name="Wang X."/>
            <person name="Yssel A.E.J."/>
            <person name="Chaluvadi S.R."/>
            <person name="Johnson M."/>
            <person name="Gangashetty P."/>
            <person name="Hamidou F."/>
            <person name="Sanogo M.D."/>
            <person name="Zwaenepoel A."/>
            <person name="Wallace J."/>
            <person name="Van De Peer Y."/>
            <person name="Van Deynze A."/>
        </authorList>
    </citation>
    <scope>NUCLEOTIDE SEQUENCE</scope>
    <source>
        <tissue evidence="3">Leaves</tissue>
    </source>
</reference>
<evidence type="ECO:0000256" key="1">
    <source>
        <dbReference type="ARBA" id="ARBA00022679"/>
    </source>
</evidence>
<dbReference type="GO" id="GO:0016747">
    <property type="term" value="F:acyltransferase activity, transferring groups other than amino-acyl groups"/>
    <property type="evidence" value="ECO:0007669"/>
    <property type="project" value="UniProtKB-ARBA"/>
</dbReference>
<dbReference type="AlphaFoldDB" id="A0A835EZQ4"/>
<gene>
    <name evidence="3" type="ORF">HU200_021753</name>
</gene>
<feature type="region of interest" description="Disordered" evidence="2">
    <location>
        <begin position="1"/>
        <end position="33"/>
    </location>
</feature>
<protein>
    <submittedName>
        <fullName evidence="3">Uncharacterized protein</fullName>
    </submittedName>
</protein>
<comment type="caution">
    <text evidence="3">The sequence shown here is derived from an EMBL/GenBank/DDBJ whole genome shotgun (WGS) entry which is preliminary data.</text>
</comment>
<dbReference type="Pfam" id="PF02458">
    <property type="entry name" value="Transferase"/>
    <property type="match status" value="1"/>
</dbReference>
<organism evidence="3 4">
    <name type="scientific">Digitaria exilis</name>
    <dbReference type="NCBI Taxonomy" id="1010633"/>
    <lineage>
        <taxon>Eukaryota</taxon>
        <taxon>Viridiplantae</taxon>
        <taxon>Streptophyta</taxon>
        <taxon>Embryophyta</taxon>
        <taxon>Tracheophyta</taxon>
        <taxon>Spermatophyta</taxon>
        <taxon>Magnoliopsida</taxon>
        <taxon>Liliopsida</taxon>
        <taxon>Poales</taxon>
        <taxon>Poaceae</taxon>
        <taxon>PACMAD clade</taxon>
        <taxon>Panicoideae</taxon>
        <taxon>Panicodae</taxon>
        <taxon>Paniceae</taxon>
        <taxon>Anthephorinae</taxon>
        <taxon>Digitaria</taxon>
    </lineage>
</organism>
<dbReference type="PANTHER" id="PTHR31896:SF43">
    <property type="entry name" value="PROTEIN ENHANCED PSEUDOMONAS SUSCEPTIBILITY 1"/>
    <property type="match status" value="1"/>
</dbReference>
<evidence type="ECO:0000256" key="2">
    <source>
        <dbReference type="SAM" id="MobiDB-lite"/>
    </source>
</evidence>
<evidence type="ECO:0000313" key="4">
    <source>
        <dbReference type="Proteomes" id="UP000636709"/>
    </source>
</evidence>
<dbReference type="EMBL" id="JACEFO010001666">
    <property type="protein sequence ID" value="KAF8723774.1"/>
    <property type="molecule type" value="Genomic_DNA"/>
</dbReference>
<keyword evidence="1" id="KW-0808">Transferase</keyword>
<keyword evidence="4" id="KW-1185">Reference proteome</keyword>
<dbReference type="OrthoDB" id="595207at2759"/>